<evidence type="ECO:0000313" key="1">
    <source>
        <dbReference type="EMBL" id="KHG08246.1"/>
    </source>
</evidence>
<organism evidence="1 2">
    <name type="scientific">Gossypium arboreum</name>
    <name type="common">Tree cotton</name>
    <name type="synonym">Gossypium nanking</name>
    <dbReference type="NCBI Taxonomy" id="29729"/>
    <lineage>
        <taxon>Eukaryota</taxon>
        <taxon>Viridiplantae</taxon>
        <taxon>Streptophyta</taxon>
        <taxon>Embryophyta</taxon>
        <taxon>Tracheophyta</taxon>
        <taxon>Spermatophyta</taxon>
        <taxon>Magnoliopsida</taxon>
        <taxon>eudicotyledons</taxon>
        <taxon>Gunneridae</taxon>
        <taxon>Pentapetalae</taxon>
        <taxon>rosids</taxon>
        <taxon>malvids</taxon>
        <taxon>Malvales</taxon>
        <taxon>Malvaceae</taxon>
        <taxon>Malvoideae</taxon>
        <taxon>Gossypium</taxon>
    </lineage>
</organism>
<proteinExistence type="predicted"/>
<dbReference type="AlphaFoldDB" id="A0A0B0NB25"/>
<dbReference type="EMBL" id="JRRC01492655">
    <property type="protein sequence ID" value="KHG08246.1"/>
    <property type="molecule type" value="Genomic_DNA"/>
</dbReference>
<keyword evidence="2" id="KW-1185">Reference proteome</keyword>
<comment type="caution">
    <text evidence="1">The sequence shown here is derived from an EMBL/GenBank/DDBJ whole genome shotgun (WGS) entry which is preliminary data.</text>
</comment>
<protein>
    <submittedName>
        <fullName evidence="1">Uncharacterized protein</fullName>
    </submittedName>
</protein>
<sequence>MLATLEFNLRTMVSTSPSMQMYRKPISSAIVMACRHALASAVTGSETFSHGKVQAAITKPFLLRAIIPETDIFVTWLKEASKLIFMISLSSGFHTKE</sequence>
<evidence type="ECO:0000313" key="2">
    <source>
        <dbReference type="Proteomes" id="UP000032142"/>
    </source>
</evidence>
<dbReference type="Proteomes" id="UP000032142">
    <property type="component" value="Unassembled WGS sequence"/>
</dbReference>
<accession>A0A0B0NB25</accession>
<gene>
    <name evidence="1" type="ORF">F383_34856</name>
</gene>
<name>A0A0B0NB25_GOSAR</name>
<reference evidence="2" key="1">
    <citation type="submission" date="2014-09" db="EMBL/GenBank/DDBJ databases">
        <authorList>
            <person name="Mudge J."/>
            <person name="Ramaraj T."/>
            <person name="Lindquist I.E."/>
            <person name="Bharti A.K."/>
            <person name="Sundararajan A."/>
            <person name="Cameron C.T."/>
            <person name="Woodward J.E."/>
            <person name="May G.D."/>
            <person name="Brubaker C."/>
            <person name="Broadhvest J."/>
            <person name="Wilkins T.A."/>
        </authorList>
    </citation>
    <scope>NUCLEOTIDE SEQUENCE</scope>
    <source>
        <strain evidence="2">cv. AKA8401</strain>
    </source>
</reference>